<gene>
    <name evidence="2" type="ORF">A2730_02320</name>
</gene>
<reference evidence="2 3" key="1">
    <citation type="journal article" date="2016" name="Nat. Commun.">
        <title>Thousands of microbial genomes shed light on interconnected biogeochemical processes in an aquifer system.</title>
        <authorList>
            <person name="Anantharaman K."/>
            <person name="Brown C.T."/>
            <person name="Hug L.A."/>
            <person name="Sharon I."/>
            <person name="Castelle C.J."/>
            <person name="Probst A.J."/>
            <person name="Thomas B.C."/>
            <person name="Singh A."/>
            <person name="Wilkins M.J."/>
            <person name="Karaoz U."/>
            <person name="Brodie E.L."/>
            <person name="Williams K.H."/>
            <person name="Hubbard S.S."/>
            <person name="Banfield J.F."/>
        </authorList>
    </citation>
    <scope>NUCLEOTIDE SEQUENCE [LARGE SCALE GENOMIC DNA]</scope>
</reference>
<dbReference type="Proteomes" id="UP000176855">
    <property type="component" value="Unassembled WGS sequence"/>
</dbReference>
<evidence type="ECO:0000313" key="3">
    <source>
        <dbReference type="Proteomes" id="UP000176855"/>
    </source>
</evidence>
<feature type="compositionally biased region" description="Basic and acidic residues" evidence="1">
    <location>
        <begin position="7"/>
        <end position="22"/>
    </location>
</feature>
<proteinExistence type="predicted"/>
<sequence length="84" mass="9937">MNPENKISLRSELSEDREKDPEKASDMEFAFFILQHIKNPCEIAIESGVKEHIRDFYIRLAKEEIIKMKNPDAIKVLEDEIKKY</sequence>
<organism evidence="2 3">
    <name type="scientific">Candidatus Staskawiczbacteria bacterium RIFCSPHIGHO2_01_FULL_39_25</name>
    <dbReference type="NCBI Taxonomy" id="1802202"/>
    <lineage>
        <taxon>Bacteria</taxon>
        <taxon>Candidatus Staskawicziibacteriota</taxon>
    </lineage>
</organism>
<accession>A0A1G2HP28</accession>
<name>A0A1G2HP28_9BACT</name>
<protein>
    <submittedName>
        <fullName evidence="2">Uncharacterized protein</fullName>
    </submittedName>
</protein>
<dbReference type="STRING" id="1802202.A2730_02320"/>
<feature type="region of interest" description="Disordered" evidence="1">
    <location>
        <begin position="1"/>
        <end position="22"/>
    </location>
</feature>
<comment type="caution">
    <text evidence="2">The sequence shown here is derived from an EMBL/GenBank/DDBJ whole genome shotgun (WGS) entry which is preliminary data.</text>
</comment>
<evidence type="ECO:0000313" key="2">
    <source>
        <dbReference type="EMBL" id="OGZ64247.1"/>
    </source>
</evidence>
<evidence type="ECO:0000256" key="1">
    <source>
        <dbReference type="SAM" id="MobiDB-lite"/>
    </source>
</evidence>
<dbReference type="EMBL" id="MHOO01000007">
    <property type="protein sequence ID" value="OGZ64247.1"/>
    <property type="molecule type" value="Genomic_DNA"/>
</dbReference>
<dbReference type="AlphaFoldDB" id="A0A1G2HP28"/>